<proteinExistence type="inferred from homology"/>
<evidence type="ECO:0000313" key="13">
    <source>
        <dbReference type="EMBL" id="KAF7811104.1"/>
    </source>
</evidence>
<dbReference type="OrthoDB" id="40134at2759"/>
<reference evidence="13" key="1">
    <citation type="submission" date="2020-09" db="EMBL/GenBank/DDBJ databases">
        <title>Genome-Enabled Discovery of Anthraquinone Biosynthesis in Senna tora.</title>
        <authorList>
            <person name="Kang S.-H."/>
            <person name="Pandey R.P."/>
            <person name="Lee C.-M."/>
            <person name="Sim J.-S."/>
            <person name="Jeong J.-T."/>
            <person name="Choi B.-S."/>
            <person name="Jung M."/>
            <person name="Ginzburg D."/>
            <person name="Zhao K."/>
            <person name="Won S.Y."/>
            <person name="Oh T.-J."/>
            <person name="Yu Y."/>
            <person name="Kim N.-H."/>
            <person name="Lee O.R."/>
            <person name="Lee T.-H."/>
            <person name="Bashyal P."/>
            <person name="Kim T.-S."/>
            <person name="Lee W.-H."/>
            <person name="Kawkins C."/>
            <person name="Kim C.-K."/>
            <person name="Kim J.S."/>
            <person name="Ahn B.O."/>
            <person name="Rhee S.Y."/>
            <person name="Sohng J.K."/>
        </authorList>
    </citation>
    <scope>NUCLEOTIDE SEQUENCE</scope>
    <source>
        <tissue evidence="13">Leaf</tissue>
    </source>
</reference>
<feature type="transmembrane region" description="Helical" evidence="11">
    <location>
        <begin position="124"/>
        <end position="145"/>
    </location>
</feature>
<keyword evidence="8 11" id="KW-0472">Membrane</keyword>
<comment type="subcellular location">
    <subcellularLocation>
        <location evidence="1">Endomembrane system</location>
        <topology evidence="1">Multi-pass membrane protein</topology>
    </subcellularLocation>
</comment>
<keyword evidence="4 11" id="KW-0812">Transmembrane</keyword>
<comment type="function">
    <text evidence="10">Carrier protein involved in proton-driven auxin influx. Mediates the formation of auxin gradient from developing leaves (site of auxin biosynthesis) to tips by contributing to the loading of auxin in vascular tissues and facilitating acropetal (base to tip) auxin transport within inner tissues of the root apex, and basipetal (tip to base) auxin transport within outer tissues of the root apex. May be involved in lateral roots and nodules formation.</text>
</comment>
<keyword evidence="14" id="KW-1185">Reference proteome</keyword>
<dbReference type="GO" id="GO:0006865">
    <property type="term" value="P:amino acid transport"/>
    <property type="evidence" value="ECO:0007669"/>
    <property type="project" value="UniProtKB-KW"/>
</dbReference>
<feature type="domain" description="Amino acid transporter transmembrane" evidence="12">
    <location>
        <begin position="362"/>
        <end position="451"/>
    </location>
</feature>
<dbReference type="PANTHER" id="PTHR48017">
    <property type="entry name" value="OS05G0424000 PROTEIN-RELATED"/>
    <property type="match status" value="1"/>
</dbReference>
<accession>A0A834SW16</accession>
<feature type="transmembrane region" description="Helical" evidence="11">
    <location>
        <begin position="368"/>
        <end position="385"/>
    </location>
</feature>
<dbReference type="Pfam" id="PF01490">
    <property type="entry name" value="Aa_trans"/>
    <property type="match status" value="2"/>
</dbReference>
<evidence type="ECO:0000256" key="8">
    <source>
        <dbReference type="ARBA" id="ARBA00023136"/>
    </source>
</evidence>
<evidence type="ECO:0000256" key="9">
    <source>
        <dbReference type="ARBA" id="ARBA00023294"/>
    </source>
</evidence>
<dbReference type="GO" id="GO:0012505">
    <property type="term" value="C:endomembrane system"/>
    <property type="evidence" value="ECO:0007669"/>
    <property type="project" value="UniProtKB-SubCell"/>
</dbReference>
<evidence type="ECO:0000256" key="3">
    <source>
        <dbReference type="ARBA" id="ARBA00022448"/>
    </source>
</evidence>
<dbReference type="AlphaFoldDB" id="A0A834SW16"/>
<protein>
    <submittedName>
        <fullName evidence="13">Amino acid permease 6</fullName>
    </submittedName>
</protein>
<dbReference type="Proteomes" id="UP000634136">
    <property type="component" value="Unassembled WGS sequence"/>
</dbReference>
<feature type="transmembrane region" description="Helical" evidence="11">
    <location>
        <begin position="65"/>
        <end position="89"/>
    </location>
</feature>
<dbReference type="EMBL" id="JAAIUW010000010">
    <property type="protein sequence ID" value="KAF7811104.1"/>
    <property type="molecule type" value="Genomic_DNA"/>
</dbReference>
<evidence type="ECO:0000256" key="4">
    <source>
        <dbReference type="ARBA" id="ARBA00022692"/>
    </source>
</evidence>
<dbReference type="GO" id="GO:0015293">
    <property type="term" value="F:symporter activity"/>
    <property type="evidence" value="ECO:0007669"/>
    <property type="project" value="UniProtKB-KW"/>
</dbReference>
<organism evidence="13 14">
    <name type="scientific">Senna tora</name>
    <dbReference type="NCBI Taxonomy" id="362788"/>
    <lineage>
        <taxon>Eukaryota</taxon>
        <taxon>Viridiplantae</taxon>
        <taxon>Streptophyta</taxon>
        <taxon>Embryophyta</taxon>
        <taxon>Tracheophyta</taxon>
        <taxon>Spermatophyta</taxon>
        <taxon>Magnoliopsida</taxon>
        <taxon>eudicotyledons</taxon>
        <taxon>Gunneridae</taxon>
        <taxon>Pentapetalae</taxon>
        <taxon>rosids</taxon>
        <taxon>fabids</taxon>
        <taxon>Fabales</taxon>
        <taxon>Fabaceae</taxon>
        <taxon>Caesalpinioideae</taxon>
        <taxon>Cassia clade</taxon>
        <taxon>Senna</taxon>
    </lineage>
</organism>
<evidence type="ECO:0000256" key="10">
    <source>
        <dbReference type="ARBA" id="ARBA00045588"/>
    </source>
</evidence>
<evidence type="ECO:0000313" key="14">
    <source>
        <dbReference type="Proteomes" id="UP000634136"/>
    </source>
</evidence>
<keyword evidence="3" id="KW-0813">Transport</keyword>
<name>A0A834SW16_9FABA</name>
<gene>
    <name evidence="13" type="ORF">G2W53_032080</name>
</gene>
<feature type="transmembrane region" description="Helical" evidence="11">
    <location>
        <begin position="391"/>
        <end position="409"/>
    </location>
</feature>
<evidence type="ECO:0000259" key="12">
    <source>
        <dbReference type="Pfam" id="PF01490"/>
    </source>
</evidence>
<comment type="similarity">
    <text evidence="2">Belongs to the amino acid/polyamine transporter 2 family. Amino acid/auxin permease (AAAP) (TC 2.A.18.1) subfamily.</text>
</comment>
<evidence type="ECO:0000256" key="11">
    <source>
        <dbReference type="SAM" id="Phobius"/>
    </source>
</evidence>
<evidence type="ECO:0000256" key="7">
    <source>
        <dbReference type="ARBA" id="ARBA00022989"/>
    </source>
</evidence>
<dbReference type="GO" id="GO:0009734">
    <property type="term" value="P:auxin-activated signaling pathway"/>
    <property type="evidence" value="ECO:0007669"/>
    <property type="project" value="UniProtKB-KW"/>
</dbReference>
<evidence type="ECO:0000256" key="5">
    <source>
        <dbReference type="ARBA" id="ARBA00022847"/>
    </source>
</evidence>
<keyword evidence="7 11" id="KW-1133">Transmembrane helix</keyword>
<dbReference type="InterPro" id="IPR013057">
    <property type="entry name" value="AA_transpt_TM"/>
</dbReference>
<feature type="transmembrane region" description="Helical" evidence="11">
    <location>
        <begin position="287"/>
        <end position="310"/>
    </location>
</feature>
<feature type="transmembrane region" description="Helical" evidence="11">
    <location>
        <begin position="430"/>
        <end position="451"/>
    </location>
</feature>
<keyword evidence="6" id="KW-0029">Amino-acid transport</keyword>
<sequence length="464" mass="50661">MAMESQMNINVCVEAENGGLHSKFDEDGRPKRTGTWMTGSAHIVTAVIGSGVLSLAWAMAQLGWIAGPIVLLIFSLITLFTSCLLTDCYRSPHPVHGTRNYTYMQIVKTNLGGVKYLVCGFAQYGNLIGISIGYIITASVSMVAIKRSQCFHKYGHDVGCHTSNNPFMIIFGIVEIVLSQIPNFHELSFLSILAAIMSFGYATIGIGLSIAKIAGGGNHVRTSLTGTTIGVDVTSSGKLWNTFQALGNIAFAYAFSTVIVEIQASKLMNSHDTLKSSPPENQAMKKAAFTGILITTTFYMSCGILGYAAFGNTAPGNFLTGFGFYEPFWLIDIESWSSKRWAKSDFVTKEHYISIPVFGIFRVNKFRVIWRILYVIVTTVIAMMLPFFNSILGLLGAASFWPLTVYFPVEMYISQAQMKRFSPSWVGLKLLSGLCLLVTLVAAAGSIQGIIAELKAYKPFQSVS</sequence>
<feature type="domain" description="Amino acid transporter transmembrane" evidence="12">
    <location>
        <begin position="32"/>
        <end position="333"/>
    </location>
</feature>
<feature type="transmembrane region" description="Helical" evidence="11">
    <location>
        <begin position="189"/>
        <end position="211"/>
    </location>
</feature>
<comment type="caution">
    <text evidence="13">The sequence shown here is derived from an EMBL/GenBank/DDBJ whole genome shotgun (WGS) entry which is preliminary data.</text>
</comment>
<keyword evidence="5" id="KW-0769">Symport</keyword>
<evidence type="ECO:0000256" key="2">
    <source>
        <dbReference type="ARBA" id="ARBA00005590"/>
    </source>
</evidence>
<feature type="transmembrane region" description="Helical" evidence="11">
    <location>
        <begin position="39"/>
        <end position="59"/>
    </location>
</feature>
<evidence type="ECO:0000256" key="1">
    <source>
        <dbReference type="ARBA" id="ARBA00004127"/>
    </source>
</evidence>
<keyword evidence="9" id="KW-0927">Auxin signaling pathway</keyword>
<evidence type="ECO:0000256" key="6">
    <source>
        <dbReference type="ARBA" id="ARBA00022970"/>
    </source>
</evidence>